<evidence type="ECO:0000313" key="2">
    <source>
        <dbReference type="Proteomes" id="UP000287401"/>
    </source>
</evidence>
<evidence type="ECO:0000313" key="1">
    <source>
        <dbReference type="EMBL" id="RSU54853.1"/>
    </source>
</evidence>
<protein>
    <submittedName>
        <fullName evidence="1">Uncharacterized protein</fullName>
    </submittedName>
</protein>
<dbReference type="AlphaFoldDB" id="A0A430BQ98"/>
<organism evidence="1 2">
    <name type="scientific">Sphingobium yanoikuyae</name>
    <name type="common">Sphingomonas yanoikuyae</name>
    <dbReference type="NCBI Taxonomy" id="13690"/>
    <lineage>
        <taxon>Bacteria</taxon>
        <taxon>Pseudomonadati</taxon>
        <taxon>Pseudomonadota</taxon>
        <taxon>Alphaproteobacteria</taxon>
        <taxon>Sphingomonadales</taxon>
        <taxon>Sphingomonadaceae</taxon>
        <taxon>Sphingobium</taxon>
    </lineage>
</organism>
<accession>A0A430BQ98</accession>
<comment type="caution">
    <text evidence="1">The sequence shown here is derived from an EMBL/GenBank/DDBJ whole genome shotgun (WGS) entry which is preliminary data.</text>
</comment>
<reference evidence="1 2" key="1">
    <citation type="submission" date="2018-07" db="EMBL/GenBank/DDBJ databases">
        <title>Genomic and Epidemiologic Investigation of an Indolent Hospital Outbreak.</title>
        <authorList>
            <person name="Johnson R.C."/>
            <person name="Deming C."/>
            <person name="Conlan S."/>
            <person name="Zellmer C.J."/>
            <person name="Michelin A.V."/>
            <person name="Lee-Lin S."/>
            <person name="Thomas P.J."/>
            <person name="Park M."/>
            <person name="Weingarten R.A."/>
            <person name="Less J."/>
            <person name="Dekker J.P."/>
            <person name="Frank K.M."/>
            <person name="Musser K.A."/>
            <person name="Mcquiston J.R."/>
            <person name="Henderson D.K."/>
            <person name="Lau A.F."/>
            <person name="Palmore T.N."/>
            <person name="Segre J.A."/>
        </authorList>
    </citation>
    <scope>NUCLEOTIDE SEQUENCE [LARGE SCALE GENOMIC DNA]</scope>
    <source>
        <strain evidence="1 2">SK-NIH.Env6_1116</strain>
    </source>
</reference>
<dbReference type="Proteomes" id="UP000287401">
    <property type="component" value="Unassembled WGS sequence"/>
</dbReference>
<dbReference type="EMBL" id="QRAL01000026">
    <property type="protein sequence ID" value="RSU54853.1"/>
    <property type="molecule type" value="Genomic_DNA"/>
</dbReference>
<gene>
    <name evidence="1" type="ORF">DAH51_19470</name>
</gene>
<sequence length="72" mass="8315">MKLRRHFSGYLELQNMKLQDFVRRGLANRSLSLEDATRLARVEALNVKEMARWDRDLRTAGNDASPSPDGNR</sequence>
<proteinExistence type="predicted"/>
<name>A0A430BQ98_SPHYA</name>